<reference evidence="2 4" key="2">
    <citation type="submission" date="2019-08" db="EMBL/GenBank/DDBJ databases">
        <title>Complete genome sequences of Francisella adeliensis (FSC1325 and FSC1326).</title>
        <authorList>
            <person name="Ohrman C."/>
            <person name="Uneklint I."/>
            <person name="Vallesi A."/>
            <person name="Karlsson L."/>
            <person name="Sjodin A."/>
        </authorList>
    </citation>
    <scope>NUCLEOTIDE SEQUENCE [LARGE SCALE GENOMIC DNA]</scope>
    <source>
        <strain evidence="2 4">FSC1325</strain>
    </source>
</reference>
<dbReference type="Gene3D" id="3.40.50.1110">
    <property type="entry name" value="SGNH hydrolase"/>
    <property type="match status" value="1"/>
</dbReference>
<evidence type="ECO:0000313" key="4">
    <source>
        <dbReference type="Proteomes" id="UP000681131"/>
    </source>
</evidence>
<accession>A0A2Z4XWU5</accession>
<dbReference type="GO" id="GO:0016788">
    <property type="term" value="F:hydrolase activity, acting on ester bonds"/>
    <property type="evidence" value="ECO:0007669"/>
    <property type="project" value="InterPro"/>
</dbReference>
<evidence type="ECO:0000313" key="3">
    <source>
        <dbReference type="Proteomes" id="UP000251120"/>
    </source>
</evidence>
<dbReference type="InterPro" id="IPR036514">
    <property type="entry name" value="SGNH_hydro_sf"/>
</dbReference>
<keyword evidence="4" id="KW-1185">Reference proteome</keyword>
<reference evidence="1 3" key="1">
    <citation type="submission" date="2017-06" db="EMBL/GenBank/DDBJ databases">
        <title>Complete genome of Francisella adeliensis.</title>
        <authorList>
            <person name="Vallesi A."/>
            <person name="Sjodin A."/>
        </authorList>
    </citation>
    <scope>NUCLEOTIDE SEQUENCE [LARGE SCALE GENOMIC DNA]</scope>
    <source>
        <strain evidence="1 3">FDC440</strain>
    </source>
</reference>
<dbReference type="Pfam" id="PF00657">
    <property type="entry name" value="Lipase_GDSL"/>
    <property type="match status" value="1"/>
</dbReference>
<dbReference type="KEGG" id="fad:CDH04_02525"/>
<dbReference type="AlphaFoldDB" id="A0A2Z4XWU5"/>
<evidence type="ECO:0000313" key="1">
    <source>
        <dbReference type="EMBL" id="AXA33357.1"/>
    </source>
</evidence>
<dbReference type="EMBL" id="CP043424">
    <property type="protein sequence ID" value="QIW11584.1"/>
    <property type="molecule type" value="Genomic_DNA"/>
</dbReference>
<dbReference type="InterPro" id="IPR001087">
    <property type="entry name" value="GDSL"/>
</dbReference>
<protein>
    <recommendedName>
        <fullName evidence="5">GDSL family lipase</fullName>
    </recommendedName>
</protein>
<dbReference type="Proteomes" id="UP000251120">
    <property type="component" value="Chromosome"/>
</dbReference>
<dbReference type="Proteomes" id="UP000681131">
    <property type="component" value="Chromosome"/>
</dbReference>
<evidence type="ECO:0008006" key="5">
    <source>
        <dbReference type="Google" id="ProtNLM"/>
    </source>
</evidence>
<dbReference type="EMBL" id="CP021781">
    <property type="protein sequence ID" value="AXA33357.1"/>
    <property type="molecule type" value="Genomic_DNA"/>
</dbReference>
<gene>
    <name evidence="1" type="ORF">CDH04_02525</name>
    <name evidence="2" type="ORF">FZC43_02525</name>
</gene>
<evidence type="ECO:0000313" key="2">
    <source>
        <dbReference type="EMBL" id="QIW11584.1"/>
    </source>
</evidence>
<proteinExistence type="predicted"/>
<sequence>MKKSLSLMYVILFGIFLVLFSGIKTGYSTVTSKDIVIFGDSLSDVGYANNFHKIKKNWPDIPETPTIVKQATYTSPKVGETVWPQFLALKYRNENIGISNNINTPELNINQSVIPKLIGNNYAAGGSATVCKGIGEDGDYAPPPIGPLRKGEYCDESEVSIQEHNQIDSYLNQNNNQANSKTIYIIWGGANNAFLALGDFSNNTSTLSKLYLFAKYLIVNKVSPVQEISKMQSAADDIAYDVEYLVKHGANANNIYIINLPNLGITPEATDNGQNMNSFKVKLFESLSKAFNQQLQDDISKTNAHIIYAEKFFDRIVKDKAIKINSANYSFLNVTQSACDFYGDNSLMCIPKNYISGIYDKYLFEGQVHPTSYSHQVFSIYIDDIINK</sequence>
<dbReference type="OrthoDB" id="5292073at2"/>
<dbReference type="RefSeq" id="WP_112869530.1">
    <property type="nucleotide sequence ID" value="NZ_CP021781.1"/>
</dbReference>
<name>A0A2Z4XWU5_9GAMM</name>
<organism evidence="1 3">
    <name type="scientific">Francisella adeliensis</name>
    <dbReference type="NCBI Taxonomy" id="2007306"/>
    <lineage>
        <taxon>Bacteria</taxon>
        <taxon>Pseudomonadati</taxon>
        <taxon>Pseudomonadota</taxon>
        <taxon>Gammaproteobacteria</taxon>
        <taxon>Thiotrichales</taxon>
        <taxon>Francisellaceae</taxon>
        <taxon>Francisella</taxon>
    </lineage>
</organism>